<sequence length="224" mass="26375">MCTVSFVPLKDSYCLTSNRDESVLREKAIPPTKYVINEKEIYFPKDPKAGGTWFAHDNENCIVLLNGAEEKHIHKNNYRKSRGLVVIDLITSKKPIEEWKSIDLNEIEPFTIVLFSEKKLYQLRWNEIEKSSFELDATKSHIWSSSTLYDKEIREERANWFKNFINSEEKIDSKKLLNFHQFTEEKNKNYGLQINRNNLLKTISITQCIISNKTISFNYIDLLN</sequence>
<protein>
    <submittedName>
        <fullName evidence="1">NRDE family protein</fullName>
    </submittedName>
</protein>
<dbReference type="RefSeq" id="WP_379743509.1">
    <property type="nucleotide sequence ID" value="NZ_JBHSGW010000027.1"/>
</dbReference>
<evidence type="ECO:0000313" key="1">
    <source>
        <dbReference type="EMBL" id="MFC4741016.1"/>
    </source>
</evidence>
<reference evidence="2" key="1">
    <citation type="journal article" date="2019" name="Int. J. Syst. Evol. Microbiol.">
        <title>The Global Catalogue of Microorganisms (GCM) 10K type strain sequencing project: providing services to taxonomists for standard genome sequencing and annotation.</title>
        <authorList>
            <consortium name="The Broad Institute Genomics Platform"/>
            <consortium name="The Broad Institute Genome Sequencing Center for Infectious Disease"/>
            <person name="Wu L."/>
            <person name="Ma J."/>
        </authorList>
    </citation>
    <scope>NUCLEOTIDE SEQUENCE [LARGE SCALE GENOMIC DNA]</scope>
    <source>
        <strain evidence="2">CCUG 50349</strain>
    </source>
</reference>
<evidence type="ECO:0000313" key="2">
    <source>
        <dbReference type="Proteomes" id="UP001595885"/>
    </source>
</evidence>
<dbReference type="InterPro" id="IPR008551">
    <property type="entry name" value="TANGO2"/>
</dbReference>
<keyword evidence="2" id="KW-1185">Reference proteome</keyword>
<proteinExistence type="predicted"/>
<dbReference type="Pfam" id="PF05742">
    <property type="entry name" value="TANGO2"/>
    <property type="match status" value="1"/>
</dbReference>
<gene>
    <name evidence="1" type="ORF">ACFO3U_13515</name>
</gene>
<organism evidence="1 2">
    <name type="scientific">Flavobacterium ponti</name>
    <dbReference type="NCBI Taxonomy" id="665133"/>
    <lineage>
        <taxon>Bacteria</taxon>
        <taxon>Pseudomonadati</taxon>
        <taxon>Bacteroidota</taxon>
        <taxon>Flavobacteriia</taxon>
        <taxon>Flavobacteriales</taxon>
        <taxon>Flavobacteriaceae</taxon>
        <taxon>Flavobacterium</taxon>
    </lineage>
</organism>
<dbReference type="EMBL" id="JBHSGW010000027">
    <property type="protein sequence ID" value="MFC4741016.1"/>
    <property type="molecule type" value="Genomic_DNA"/>
</dbReference>
<accession>A0ABV9P905</accession>
<dbReference type="Proteomes" id="UP001595885">
    <property type="component" value="Unassembled WGS sequence"/>
</dbReference>
<name>A0ABV9P905_9FLAO</name>
<comment type="caution">
    <text evidence="1">The sequence shown here is derived from an EMBL/GenBank/DDBJ whole genome shotgun (WGS) entry which is preliminary data.</text>
</comment>